<evidence type="ECO:0000313" key="2">
    <source>
        <dbReference type="EMBL" id="CAI9172945.1"/>
    </source>
</evidence>
<dbReference type="EMBL" id="OX459969">
    <property type="protein sequence ID" value="CAI9172945.1"/>
    <property type="molecule type" value="Genomic_DNA"/>
</dbReference>
<feature type="transmembrane region" description="Helical" evidence="1">
    <location>
        <begin position="12"/>
        <end position="32"/>
    </location>
</feature>
<evidence type="ECO:0000313" key="3">
    <source>
        <dbReference type="Proteomes" id="UP001176941"/>
    </source>
</evidence>
<keyword evidence="3" id="KW-1185">Reference proteome</keyword>
<reference evidence="2" key="1">
    <citation type="submission" date="2023-04" db="EMBL/GenBank/DDBJ databases">
        <authorList>
            <consortium name="ELIXIR-Norway"/>
        </authorList>
    </citation>
    <scope>NUCLEOTIDE SEQUENCE [LARGE SCALE GENOMIC DNA]</scope>
</reference>
<dbReference type="Proteomes" id="UP001176941">
    <property type="component" value="Chromosome 33"/>
</dbReference>
<protein>
    <submittedName>
        <fullName evidence="2">Uncharacterized protein</fullName>
    </submittedName>
</protein>
<proteinExistence type="predicted"/>
<keyword evidence="1" id="KW-0812">Transmembrane</keyword>
<sequence length="106" mass="12303">MVSFKAPKLLNLMMSNLLFFPLVDYAFLCHILETIAQFKVRKVYVYVFWWLSGKESTSQCRRRRLDPGSGTLSGIFAWRIPWTEEPGGPQSLGSQRVRYNLATQQQ</sequence>
<name>A0ABN8ZGJ9_RANTA</name>
<evidence type="ECO:0000256" key="1">
    <source>
        <dbReference type="SAM" id="Phobius"/>
    </source>
</evidence>
<keyword evidence="1" id="KW-1133">Transmembrane helix</keyword>
<keyword evidence="1" id="KW-0472">Membrane</keyword>
<accession>A0ABN8ZGJ9</accession>
<gene>
    <name evidence="2" type="ORF">MRATA1EN1_LOCUS21907</name>
</gene>
<organism evidence="2 3">
    <name type="scientific">Rangifer tarandus platyrhynchus</name>
    <name type="common">Svalbard reindeer</name>
    <dbReference type="NCBI Taxonomy" id="3082113"/>
    <lineage>
        <taxon>Eukaryota</taxon>
        <taxon>Metazoa</taxon>
        <taxon>Chordata</taxon>
        <taxon>Craniata</taxon>
        <taxon>Vertebrata</taxon>
        <taxon>Euteleostomi</taxon>
        <taxon>Mammalia</taxon>
        <taxon>Eutheria</taxon>
        <taxon>Laurasiatheria</taxon>
        <taxon>Artiodactyla</taxon>
        <taxon>Ruminantia</taxon>
        <taxon>Pecora</taxon>
        <taxon>Cervidae</taxon>
        <taxon>Odocoileinae</taxon>
        <taxon>Rangifer</taxon>
    </lineage>
</organism>